<reference evidence="1" key="1">
    <citation type="submission" date="2021-06" db="EMBL/GenBank/DDBJ databases">
        <authorList>
            <person name="Kallberg Y."/>
            <person name="Tangrot J."/>
            <person name="Rosling A."/>
        </authorList>
    </citation>
    <scope>NUCLEOTIDE SEQUENCE</scope>
    <source>
        <strain evidence="1">87-6 pot B 2015</strain>
    </source>
</reference>
<feature type="non-terminal residue" evidence="1">
    <location>
        <position position="1"/>
    </location>
</feature>
<dbReference type="Proteomes" id="UP000789375">
    <property type="component" value="Unassembled WGS sequence"/>
</dbReference>
<comment type="caution">
    <text evidence="1">The sequence shown here is derived from an EMBL/GenBank/DDBJ whole genome shotgun (WGS) entry which is preliminary data.</text>
</comment>
<accession>A0A9N9DNV1</accession>
<keyword evidence="2" id="KW-1185">Reference proteome</keyword>
<evidence type="ECO:0000313" key="2">
    <source>
        <dbReference type="Proteomes" id="UP000789375"/>
    </source>
</evidence>
<protein>
    <submittedName>
        <fullName evidence="1">14639_t:CDS:1</fullName>
    </submittedName>
</protein>
<sequence>TVLEILHLVLTKDEKMILHRYFIKNPTHKVEAIAILLTYENDNKKVQYLKSLLELKASNEFITQALET</sequence>
<proteinExistence type="predicted"/>
<gene>
    <name evidence="1" type="ORF">FMOSSE_LOCUS11323</name>
</gene>
<evidence type="ECO:0000313" key="1">
    <source>
        <dbReference type="EMBL" id="CAG8647807.1"/>
    </source>
</evidence>
<dbReference type="EMBL" id="CAJVPP010004318">
    <property type="protein sequence ID" value="CAG8647807.1"/>
    <property type="molecule type" value="Genomic_DNA"/>
</dbReference>
<organism evidence="1 2">
    <name type="scientific">Funneliformis mosseae</name>
    <name type="common">Endomycorrhizal fungus</name>
    <name type="synonym">Glomus mosseae</name>
    <dbReference type="NCBI Taxonomy" id="27381"/>
    <lineage>
        <taxon>Eukaryota</taxon>
        <taxon>Fungi</taxon>
        <taxon>Fungi incertae sedis</taxon>
        <taxon>Mucoromycota</taxon>
        <taxon>Glomeromycotina</taxon>
        <taxon>Glomeromycetes</taxon>
        <taxon>Glomerales</taxon>
        <taxon>Glomeraceae</taxon>
        <taxon>Funneliformis</taxon>
    </lineage>
</organism>
<name>A0A9N9DNV1_FUNMO</name>
<dbReference type="AlphaFoldDB" id="A0A9N9DNV1"/>